<keyword evidence="3" id="KW-1185">Reference proteome</keyword>
<gene>
    <name evidence="2" type="ORF">Golob_002555</name>
</gene>
<sequence>MRSMVANLRHPVKGVQISYLGEKKFLFKFFHKMDLERVLKGSPWTFNNHLLMMHCLELGEDLKRFRERDAKLFTYKGSDVRHPLN</sequence>
<comment type="caution">
    <text evidence="2">The sequence shown here is derived from an EMBL/GenBank/DDBJ whole genome shotgun (WGS) entry which is preliminary data.</text>
</comment>
<dbReference type="InterPro" id="IPR025558">
    <property type="entry name" value="DUF4283"/>
</dbReference>
<proteinExistence type="predicted"/>
<protein>
    <recommendedName>
        <fullName evidence="1">DUF4283 domain-containing protein</fullName>
    </recommendedName>
</protein>
<evidence type="ECO:0000313" key="3">
    <source>
        <dbReference type="Proteomes" id="UP000593572"/>
    </source>
</evidence>
<accession>A0A7J8N5B7</accession>
<organism evidence="2 3">
    <name type="scientific">Gossypium lobatum</name>
    <dbReference type="NCBI Taxonomy" id="34289"/>
    <lineage>
        <taxon>Eukaryota</taxon>
        <taxon>Viridiplantae</taxon>
        <taxon>Streptophyta</taxon>
        <taxon>Embryophyta</taxon>
        <taxon>Tracheophyta</taxon>
        <taxon>Spermatophyta</taxon>
        <taxon>Magnoliopsida</taxon>
        <taxon>eudicotyledons</taxon>
        <taxon>Gunneridae</taxon>
        <taxon>Pentapetalae</taxon>
        <taxon>rosids</taxon>
        <taxon>malvids</taxon>
        <taxon>Malvales</taxon>
        <taxon>Malvaceae</taxon>
        <taxon>Malvoideae</taxon>
        <taxon>Gossypium</taxon>
    </lineage>
</organism>
<dbReference type="Proteomes" id="UP000593572">
    <property type="component" value="Unassembled WGS sequence"/>
</dbReference>
<feature type="domain" description="DUF4283" evidence="1">
    <location>
        <begin position="1"/>
        <end position="59"/>
    </location>
</feature>
<name>A0A7J8N5B7_9ROSI</name>
<dbReference type="Pfam" id="PF14111">
    <property type="entry name" value="DUF4283"/>
    <property type="match status" value="1"/>
</dbReference>
<dbReference type="EMBL" id="JABEZX010000012">
    <property type="protein sequence ID" value="MBA0572197.1"/>
    <property type="molecule type" value="Genomic_DNA"/>
</dbReference>
<evidence type="ECO:0000313" key="2">
    <source>
        <dbReference type="EMBL" id="MBA0572197.1"/>
    </source>
</evidence>
<reference evidence="2 3" key="1">
    <citation type="journal article" date="2019" name="Genome Biol. Evol.">
        <title>Insights into the evolution of the New World diploid cottons (Gossypium, subgenus Houzingenia) based on genome sequencing.</title>
        <authorList>
            <person name="Grover C.E."/>
            <person name="Arick M.A. 2nd"/>
            <person name="Thrash A."/>
            <person name="Conover J.L."/>
            <person name="Sanders W.S."/>
            <person name="Peterson D.G."/>
            <person name="Frelichowski J.E."/>
            <person name="Scheffler J.A."/>
            <person name="Scheffler B.E."/>
            <person name="Wendel J.F."/>
        </authorList>
    </citation>
    <scope>NUCLEOTIDE SEQUENCE [LARGE SCALE GENOMIC DNA]</scope>
    <source>
        <strain evidence="2">157</strain>
        <tissue evidence="2">Leaf</tissue>
    </source>
</reference>
<dbReference type="AlphaFoldDB" id="A0A7J8N5B7"/>
<feature type="non-terminal residue" evidence="2">
    <location>
        <position position="85"/>
    </location>
</feature>
<evidence type="ECO:0000259" key="1">
    <source>
        <dbReference type="Pfam" id="PF14111"/>
    </source>
</evidence>